<dbReference type="RefSeq" id="WP_055162763.1">
    <property type="nucleotide sequence ID" value="NZ_CABIWZ010000023.1"/>
</dbReference>
<feature type="domain" description="Fe-containing alcohol dehydrogenase-like C-terminal" evidence="3">
    <location>
        <begin position="195"/>
        <end position="393"/>
    </location>
</feature>
<dbReference type="Pfam" id="PF25137">
    <property type="entry name" value="ADH_Fe_C"/>
    <property type="match status" value="1"/>
</dbReference>
<dbReference type="Gene3D" id="3.40.50.1970">
    <property type="match status" value="1"/>
</dbReference>
<keyword evidence="5" id="KW-1185">Reference proteome</keyword>
<reference evidence="4 5" key="1">
    <citation type="submission" date="2015-09" db="EMBL/GenBank/DDBJ databases">
        <authorList>
            <consortium name="Pathogen Informatics"/>
        </authorList>
    </citation>
    <scope>NUCLEOTIDE SEQUENCE [LARGE SCALE GENOMIC DNA]</scope>
    <source>
        <strain evidence="4 5">2789STDY5608828</strain>
    </source>
</reference>
<dbReference type="InterPro" id="IPR056798">
    <property type="entry name" value="ADH_Fe_C"/>
</dbReference>
<dbReference type="InterPro" id="IPR044731">
    <property type="entry name" value="BDH-like"/>
</dbReference>
<evidence type="ECO:0000313" key="5">
    <source>
        <dbReference type="Proteomes" id="UP000095546"/>
    </source>
</evidence>
<dbReference type="PANTHER" id="PTHR43633:SF1">
    <property type="entry name" value="ALCOHOL DEHYDROGENASE YQHD"/>
    <property type="match status" value="1"/>
</dbReference>
<name>A0A174C0R7_9FIRM</name>
<dbReference type="CDD" id="cd08187">
    <property type="entry name" value="BDH"/>
    <property type="match status" value="1"/>
</dbReference>
<dbReference type="AlphaFoldDB" id="A0A174C0R7"/>
<dbReference type="SUPFAM" id="SSF56796">
    <property type="entry name" value="Dehydroquinate synthase-like"/>
    <property type="match status" value="1"/>
</dbReference>
<dbReference type="GO" id="GO:1990362">
    <property type="term" value="F:butanol dehydrogenase (NAD+) activity"/>
    <property type="evidence" value="ECO:0007669"/>
    <property type="project" value="InterPro"/>
</dbReference>
<protein>
    <submittedName>
        <fullName evidence="4">NADH-dependent butanol dehydrogenase A</fullName>
        <ecNumber evidence="4">1.1.1.-</ecNumber>
    </submittedName>
</protein>
<dbReference type="Pfam" id="PF00465">
    <property type="entry name" value="Fe-ADH"/>
    <property type="match status" value="1"/>
</dbReference>
<dbReference type="PANTHER" id="PTHR43633">
    <property type="entry name" value="ALCOHOL DEHYDROGENASE YQHD"/>
    <property type="match status" value="1"/>
</dbReference>
<dbReference type="GO" id="GO:0005829">
    <property type="term" value="C:cytosol"/>
    <property type="evidence" value="ECO:0007669"/>
    <property type="project" value="TreeGrafter"/>
</dbReference>
<proteinExistence type="predicted"/>
<keyword evidence="1 4" id="KW-0560">Oxidoreductase</keyword>
<dbReference type="GO" id="GO:1990002">
    <property type="term" value="F:methylglyoxal reductase (NADPH) (acetol producing) activity"/>
    <property type="evidence" value="ECO:0007669"/>
    <property type="project" value="TreeGrafter"/>
</dbReference>
<dbReference type="eggNOG" id="COG1979">
    <property type="taxonomic scope" value="Bacteria"/>
</dbReference>
<organism evidence="4 5">
    <name type="scientific">Mitsuokella jalaludinii</name>
    <dbReference type="NCBI Taxonomy" id="187979"/>
    <lineage>
        <taxon>Bacteria</taxon>
        <taxon>Bacillati</taxon>
        <taxon>Bacillota</taxon>
        <taxon>Negativicutes</taxon>
        <taxon>Selenomonadales</taxon>
        <taxon>Selenomonadaceae</taxon>
        <taxon>Mitsuokella</taxon>
    </lineage>
</organism>
<evidence type="ECO:0000259" key="2">
    <source>
        <dbReference type="Pfam" id="PF00465"/>
    </source>
</evidence>
<gene>
    <name evidence="4" type="primary">bdhA_2</name>
    <name evidence="4" type="ORF">ERS852385_02022</name>
</gene>
<dbReference type="Gene3D" id="1.20.1090.10">
    <property type="entry name" value="Dehydroquinate synthase-like - alpha domain"/>
    <property type="match status" value="1"/>
</dbReference>
<dbReference type="Proteomes" id="UP000095546">
    <property type="component" value="Unassembled WGS sequence"/>
</dbReference>
<dbReference type="STRING" id="187979.ERS852385_02022"/>
<dbReference type="EMBL" id="CYYU01000023">
    <property type="protein sequence ID" value="CUO05470.1"/>
    <property type="molecule type" value="Genomic_DNA"/>
</dbReference>
<feature type="domain" description="Alcohol dehydrogenase iron-type/glycerol dehydrogenase GldA" evidence="2">
    <location>
        <begin position="9"/>
        <end position="179"/>
    </location>
</feature>
<dbReference type="EC" id="1.1.1.-" evidence="4"/>
<dbReference type="InterPro" id="IPR001670">
    <property type="entry name" value="ADH_Fe/GldA"/>
</dbReference>
<dbReference type="GO" id="GO:0046872">
    <property type="term" value="F:metal ion binding"/>
    <property type="evidence" value="ECO:0007669"/>
    <property type="project" value="InterPro"/>
</dbReference>
<sequence length="396" mass="43275">MQSFEFKMPTEIIFGRHAEDRVAEKLRAYGASRVYIVYGGGSVVRSGLLSRIECQLTSGGLAFQVLGGVQPNPRVALVREGIREALAFRANFILAVGGGSVIDSAKAIAHGVANPGTDIWDFWSGRAKLEKTTPVGSVLTLAAAGSETSDSAVLTNEDTMRKVGLNTPLNRPVLAFMNPELTFTVPEKQLVCGVSDIIMHTLERYFTKVKEANVFTDRVAEDLIKTVMDASRAAVKDREDYDAMSEIMWCGSVSHSDFTGLSRGKDFSVHKLGHELSARFDATHGASLTSLWGSWAQYVYQDDTARFAQFAERIFGIEASAGTEEERARQGIEKMVAYFKSLGMPVSLPELLGTKLNDSELYSLADLATAGDTKKLGTFHPLNRKDVLAIYKLANR</sequence>
<evidence type="ECO:0000259" key="3">
    <source>
        <dbReference type="Pfam" id="PF25137"/>
    </source>
</evidence>
<dbReference type="OrthoDB" id="1623957at2"/>
<evidence type="ECO:0000313" key="4">
    <source>
        <dbReference type="EMBL" id="CUO05470.1"/>
    </source>
</evidence>
<dbReference type="GO" id="GO:0008106">
    <property type="term" value="F:alcohol dehydrogenase (NADP+) activity"/>
    <property type="evidence" value="ECO:0007669"/>
    <property type="project" value="TreeGrafter"/>
</dbReference>
<dbReference type="GeneID" id="83710026"/>
<evidence type="ECO:0000256" key="1">
    <source>
        <dbReference type="ARBA" id="ARBA00023002"/>
    </source>
</evidence>
<accession>A0A174C0R7</accession>
<dbReference type="FunFam" id="3.40.50.1970:FF:000003">
    <property type="entry name" value="Alcohol dehydrogenase, iron-containing"/>
    <property type="match status" value="1"/>
</dbReference>